<evidence type="ECO:0000313" key="3">
    <source>
        <dbReference type="Proteomes" id="UP001153069"/>
    </source>
</evidence>
<proteinExistence type="predicted"/>
<name>A0A9N8DG28_9STRA</name>
<dbReference type="EMBL" id="CAICTM010000132">
    <property type="protein sequence ID" value="CAB9502338.1"/>
    <property type="molecule type" value="Genomic_DNA"/>
</dbReference>
<protein>
    <submittedName>
        <fullName evidence="2">Cyanobacterial globin family</fullName>
    </submittedName>
</protein>
<keyword evidence="3" id="KW-1185">Reference proteome</keyword>
<feature type="compositionally biased region" description="Basic and acidic residues" evidence="1">
    <location>
        <begin position="21"/>
        <end position="46"/>
    </location>
</feature>
<dbReference type="GO" id="GO:0020037">
    <property type="term" value="F:heme binding"/>
    <property type="evidence" value="ECO:0007669"/>
    <property type="project" value="InterPro"/>
</dbReference>
<comment type="caution">
    <text evidence="2">The sequence shown here is derived from an EMBL/GenBank/DDBJ whole genome shotgun (WGS) entry which is preliminary data.</text>
</comment>
<sequence>MVKIGISKLLRRISGGSTEDGSGHTEDSRRSSHSEQKQQEKQRQQEKQQYLLTRLGGMVVLGSIIQEFCRRAIEDERLSQFFAGVDPRVLTAHQTRFFTLAFTRPNREQAEIVIRRRHQRLFALGLSEVHFDVFTTHLEETLRDRGFGDAIVAEANAAIHRANSNHPVSNHHHHHHRHAAIVITAGPATILKLLSDVPPQPLEWLRVHWL</sequence>
<feature type="region of interest" description="Disordered" evidence="1">
    <location>
        <begin position="14"/>
        <end position="47"/>
    </location>
</feature>
<dbReference type="InterPro" id="IPR009050">
    <property type="entry name" value="Globin-like_sf"/>
</dbReference>
<dbReference type="CDD" id="cd00454">
    <property type="entry name" value="TrHb1_N"/>
    <property type="match status" value="1"/>
</dbReference>
<dbReference type="GO" id="GO:0019825">
    <property type="term" value="F:oxygen binding"/>
    <property type="evidence" value="ECO:0007669"/>
    <property type="project" value="InterPro"/>
</dbReference>
<evidence type="ECO:0000313" key="2">
    <source>
        <dbReference type="EMBL" id="CAB9502338.1"/>
    </source>
</evidence>
<dbReference type="AlphaFoldDB" id="A0A9N8DG28"/>
<dbReference type="SUPFAM" id="SSF46458">
    <property type="entry name" value="Globin-like"/>
    <property type="match status" value="1"/>
</dbReference>
<organism evidence="2 3">
    <name type="scientific">Seminavis robusta</name>
    <dbReference type="NCBI Taxonomy" id="568900"/>
    <lineage>
        <taxon>Eukaryota</taxon>
        <taxon>Sar</taxon>
        <taxon>Stramenopiles</taxon>
        <taxon>Ochrophyta</taxon>
        <taxon>Bacillariophyta</taxon>
        <taxon>Bacillariophyceae</taxon>
        <taxon>Bacillariophycidae</taxon>
        <taxon>Naviculales</taxon>
        <taxon>Naviculaceae</taxon>
        <taxon>Seminavis</taxon>
    </lineage>
</organism>
<reference evidence="2" key="1">
    <citation type="submission" date="2020-06" db="EMBL/GenBank/DDBJ databases">
        <authorList>
            <consortium name="Plant Systems Biology data submission"/>
        </authorList>
    </citation>
    <scope>NUCLEOTIDE SEQUENCE</scope>
    <source>
        <strain evidence="2">D6</strain>
    </source>
</reference>
<dbReference type="Proteomes" id="UP001153069">
    <property type="component" value="Unassembled WGS sequence"/>
</dbReference>
<gene>
    <name evidence="2" type="ORF">SEMRO_133_G063230.1</name>
</gene>
<dbReference type="InterPro" id="IPR012292">
    <property type="entry name" value="Globin/Proto"/>
</dbReference>
<evidence type="ECO:0000256" key="1">
    <source>
        <dbReference type="SAM" id="MobiDB-lite"/>
    </source>
</evidence>
<dbReference type="Gene3D" id="1.10.490.10">
    <property type="entry name" value="Globins"/>
    <property type="match status" value="1"/>
</dbReference>
<accession>A0A9N8DG28</accession>